<name>A0ABS9GU78_9BACL</name>
<evidence type="ECO:0000256" key="5">
    <source>
        <dbReference type="ARBA" id="ARBA00023136"/>
    </source>
</evidence>
<dbReference type="RefSeq" id="WP_236331028.1">
    <property type="nucleotide sequence ID" value="NZ_JAKIJS010000001.1"/>
</dbReference>
<sequence length="273" mass="31513">MALLGWLVKALYREFFDRKMYDLAAQMSYYFLLSLFPFLIVVITLVGKLPLDTGSVLDLIEPYAPEQTVYFLRETLVGIFANQEKSLMTFGFVASIWLSSIAIQSFSRILNESYPQRTKRSFLFQLLEGLLLTFAFISVVVISVLVPVAERIVLSLIDKDAWLFTFIITFWNPIKWVVGSIVLFVFFYVLYHFVPKAKLKFIEVLPGAVTATILWQLISLGFSFYVRYSQYSLIYGNVKTLIILMIWLYLTAQTLIIGGTINALLFKRKYKID</sequence>
<evidence type="ECO:0000313" key="7">
    <source>
        <dbReference type="EMBL" id="MCF6136397.1"/>
    </source>
</evidence>
<dbReference type="PIRSF" id="PIRSF035875">
    <property type="entry name" value="RNase_BN"/>
    <property type="match status" value="1"/>
</dbReference>
<evidence type="ECO:0000256" key="1">
    <source>
        <dbReference type="ARBA" id="ARBA00004651"/>
    </source>
</evidence>
<feature type="transmembrane region" description="Helical" evidence="6">
    <location>
        <begin position="201"/>
        <end position="226"/>
    </location>
</feature>
<feature type="transmembrane region" description="Helical" evidence="6">
    <location>
        <begin position="28"/>
        <end position="47"/>
    </location>
</feature>
<evidence type="ECO:0000256" key="2">
    <source>
        <dbReference type="ARBA" id="ARBA00022475"/>
    </source>
</evidence>
<feature type="transmembrane region" description="Helical" evidence="6">
    <location>
        <begin position="87"/>
        <end position="110"/>
    </location>
</feature>
<keyword evidence="2" id="KW-1003">Cell membrane</keyword>
<evidence type="ECO:0000256" key="3">
    <source>
        <dbReference type="ARBA" id="ARBA00022692"/>
    </source>
</evidence>
<accession>A0ABS9GU78</accession>
<feature type="transmembrane region" description="Helical" evidence="6">
    <location>
        <begin position="161"/>
        <end position="189"/>
    </location>
</feature>
<feature type="transmembrane region" description="Helical" evidence="6">
    <location>
        <begin position="246"/>
        <end position="266"/>
    </location>
</feature>
<dbReference type="Pfam" id="PF03631">
    <property type="entry name" value="Virul_fac_BrkB"/>
    <property type="match status" value="1"/>
</dbReference>
<dbReference type="InterPro" id="IPR017039">
    <property type="entry name" value="Virul_fac_BrkB"/>
</dbReference>
<protein>
    <submittedName>
        <fullName evidence="7">YihY/virulence factor BrkB family protein</fullName>
    </submittedName>
</protein>
<proteinExistence type="predicted"/>
<comment type="subcellular location">
    <subcellularLocation>
        <location evidence="1">Cell membrane</location>
        <topology evidence="1">Multi-pass membrane protein</topology>
    </subcellularLocation>
</comment>
<feature type="transmembrane region" description="Helical" evidence="6">
    <location>
        <begin position="122"/>
        <end position="149"/>
    </location>
</feature>
<evidence type="ECO:0000256" key="4">
    <source>
        <dbReference type="ARBA" id="ARBA00022989"/>
    </source>
</evidence>
<reference evidence="7 8" key="1">
    <citation type="submission" date="2022-01" db="EMBL/GenBank/DDBJ databases">
        <title>Alkalihalobacillus sp. EGI L200015, a novel bacterium isolated from a salt lake sediment.</title>
        <authorList>
            <person name="Gao L."/>
            <person name="Fang B.-Z."/>
            <person name="Li W.-J."/>
        </authorList>
    </citation>
    <scope>NUCLEOTIDE SEQUENCE [LARGE SCALE GENOMIC DNA]</scope>
    <source>
        <strain evidence="7 8">KCTC 12718</strain>
    </source>
</reference>
<comment type="caution">
    <text evidence="7">The sequence shown here is derived from an EMBL/GenBank/DDBJ whole genome shotgun (WGS) entry which is preliminary data.</text>
</comment>
<keyword evidence="5 6" id="KW-0472">Membrane</keyword>
<evidence type="ECO:0000313" key="8">
    <source>
        <dbReference type="Proteomes" id="UP001649381"/>
    </source>
</evidence>
<keyword evidence="8" id="KW-1185">Reference proteome</keyword>
<dbReference type="EMBL" id="JAKIJS010000001">
    <property type="protein sequence ID" value="MCF6136397.1"/>
    <property type="molecule type" value="Genomic_DNA"/>
</dbReference>
<dbReference type="PANTHER" id="PTHR30213">
    <property type="entry name" value="INNER MEMBRANE PROTEIN YHJD"/>
    <property type="match status" value="1"/>
</dbReference>
<dbReference type="NCBIfam" id="TIGR00765">
    <property type="entry name" value="yihY_not_rbn"/>
    <property type="match status" value="1"/>
</dbReference>
<keyword evidence="3 6" id="KW-0812">Transmembrane</keyword>
<organism evidence="7 8">
    <name type="scientific">Pseudalkalibacillus berkeleyi</name>
    <dbReference type="NCBI Taxonomy" id="1069813"/>
    <lineage>
        <taxon>Bacteria</taxon>
        <taxon>Bacillati</taxon>
        <taxon>Bacillota</taxon>
        <taxon>Bacilli</taxon>
        <taxon>Bacillales</taxon>
        <taxon>Fictibacillaceae</taxon>
        <taxon>Pseudalkalibacillus</taxon>
    </lineage>
</organism>
<evidence type="ECO:0000256" key="6">
    <source>
        <dbReference type="SAM" id="Phobius"/>
    </source>
</evidence>
<dbReference type="PANTHER" id="PTHR30213:SF0">
    <property type="entry name" value="UPF0761 MEMBRANE PROTEIN YIHY"/>
    <property type="match status" value="1"/>
</dbReference>
<dbReference type="Proteomes" id="UP001649381">
    <property type="component" value="Unassembled WGS sequence"/>
</dbReference>
<gene>
    <name evidence="7" type="ORF">L2716_01560</name>
</gene>
<keyword evidence="4 6" id="KW-1133">Transmembrane helix</keyword>